<dbReference type="Pfam" id="PF11066">
    <property type="entry name" value="DUF2867"/>
    <property type="match status" value="1"/>
</dbReference>
<keyword evidence="2" id="KW-1185">Reference proteome</keyword>
<organism evidence="1 2">
    <name type="scientific">Deinococcus hopiensis KR-140</name>
    <dbReference type="NCBI Taxonomy" id="695939"/>
    <lineage>
        <taxon>Bacteria</taxon>
        <taxon>Thermotogati</taxon>
        <taxon>Deinococcota</taxon>
        <taxon>Deinococci</taxon>
        <taxon>Deinococcales</taxon>
        <taxon>Deinococcaceae</taxon>
        <taxon>Deinococcus</taxon>
    </lineage>
</organism>
<dbReference type="InterPro" id="IPR021295">
    <property type="entry name" value="DUF2867"/>
</dbReference>
<dbReference type="RefSeq" id="WP_245808538.1">
    <property type="nucleotide sequence ID" value="NZ_FWWU01000009.1"/>
</dbReference>
<dbReference type="Proteomes" id="UP000192582">
    <property type="component" value="Unassembled WGS sequence"/>
</dbReference>
<evidence type="ECO:0000313" key="2">
    <source>
        <dbReference type="Proteomes" id="UP000192582"/>
    </source>
</evidence>
<dbReference type="EMBL" id="FWWU01000009">
    <property type="protein sequence ID" value="SMB88847.1"/>
    <property type="molecule type" value="Genomic_DNA"/>
</dbReference>
<protein>
    <recommendedName>
        <fullName evidence="3">DUF2867 domain-containing protein</fullName>
    </recommendedName>
</protein>
<evidence type="ECO:0008006" key="3">
    <source>
        <dbReference type="Google" id="ProtNLM"/>
    </source>
</evidence>
<dbReference type="STRING" id="695939.SAMN00790413_00194"/>
<dbReference type="AlphaFoldDB" id="A0A1W1V621"/>
<accession>A0A1W1V621</accession>
<reference evidence="1 2" key="1">
    <citation type="submission" date="2017-04" db="EMBL/GenBank/DDBJ databases">
        <authorList>
            <person name="Afonso C.L."/>
            <person name="Miller P.J."/>
            <person name="Scott M.A."/>
            <person name="Spackman E."/>
            <person name="Goraichik I."/>
            <person name="Dimitrov K.M."/>
            <person name="Suarez D.L."/>
            <person name="Swayne D.E."/>
        </authorList>
    </citation>
    <scope>NUCLEOTIDE SEQUENCE [LARGE SCALE GENOMIC DNA]</scope>
    <source>
        <strain evidence="1 2">KR-140</strain>
    </source>
</reference>
<proteinExistence type="predicted"/>
<evidence type="ECO:0000313" key="1">
    <source>
        <dbReference type="EMBL" id="SMB88847.1"/>
    </source>
</evidence>
<sequence length="193" mass="21254">MTPGGAQRSRTRSLAAPLALSAEGKTTVNTPLPVRLPPQLLQAVASADHTDALTTESDVDLLPFIQRMLSFQPGWIQALYRVRVLVLRVLGHRTGVPPQGAVPEQMPTQPGQRAAFFFVEEAGETYWTARASEAHLTARLAVLQSPGQTRRHLYRVVTVVHFHSMAGRVYFALIQPFHFLVVRAMMRHGGGAQ</sequence>
<name>A0A1W1V621_9DEIO</name>
<gene>
    <name evidence="1" type="ORF">SAMN00790413_00194</name>
</gene>